<organism evidence="1 2">
    <name type="scientific">Yoonia phaeophyticola</name>
    <dbReference type="NCBI Taxonomy" id="3137369"/>
    <lineage>
        <taxon>Bacteria</taxon>
        <taxon>Pseudomonadati</taxon>
        <taxon>Pseudomonadota</taxon>
        <taxon>Alphaproteobacteria</taxon>
        <taxon>Rhodobacterales</taxon>
        <taxon>Paracoccaceae</taxon>
        <taxon>Yoonia</taxon>
    </lineage>
</organism>
<sequence length="278" mass="32136">MMTNEKKSQRHGKLVGLSELPHAFREADLSARTDQFHSIDRFQVFGERRSGTNAVEQFFSRNTQLKPTRDYGWKHGFPYFPVLPQRCLFVVVVRDPMAWLRSFYSAPFEAHPDLAALSFPDFLRAEWRGVFTPRRSGWRGHGYTLDMRVGQREELQADRHPISGRRFQNVVALRNAKLTGHLSLLDRDINACLLRYEDFLKDRAAVLERICQRFDIERQAEYVPLADPVGPSSRKDRPKGAISFRPEDTAFVLDQLDIAQECKCGYRDVIKAAYAQIS</sequence>
<dbReference type="Gene3D" id="3.40.50.300">
    <property type="entry name" value="P-loop containing nucleotide triphosphate hydrolases"/>
    <property type="match status" value="1"/>
</dbReference>
<reference evidence="2" key="1">
    <citation type="submission" date="2024-04" db="EMBL/GenBank/DDBJ databases">
        <title>Phylogenomic analyses of a clade within the roseobacter group suggest taxonomic reassignments of species of the genera Aestuariivita, Citreicella, Loktanella, Nautella, Pelagibaca, Ruegeria, Thalassobius, Thiobacimonas and Tropicibacter, and the proposal o.</title>
        <authorList>
            <person name="Jeon C.O."/>
        </authorList>
    </citation>
    <scope>NUCLEOTIDE SEQUENCE [LARGE SCALE GENOMIC DNA]</scope>
    <source>
        <strain evidence="2">BS5-3</strain>
    </source>
</reference>
<dbReference type="SUPFAM" id="SSF52540">
    <property type="entry name" value="P-loop containing nucleoside triphosphate hydrolases"/>
    <property type="match status" value="1"/>
</dbReference>
<evidence type="ECO:0000313" key="2">
    <source>
        <dbReference type="Proteomes" id="UP001440612"/>
    </source>
</evidence>
<name>A0ABZ2V1W1_9RHOB</name>
<proteinExistence type="predicted"/>
<evidence type="ECO:0000313" key="1">
    <source>
        <dbReference type="EMBL" id="WZC48139.1"/>
    </source>
</evidence>
<dbReference type="EMBL" id="CP150951">
    <property type="protein sequence ID" value="WZC48139.1"/>
    <property type="molecule type" value="Genomic_DNA"/>
</dbReference>
<dbReference type="InterPro" id="IPR027417">
    <property type="entry name" value="P-loop_NTPase"/>
</dbReference>
<dbReference type="RefSeq" id="WP_341366258.1">
    <property type="nucleotide sequence ID" value="NZ_CP150951.2"/>
</dbReference>
<gene>
    <name evidence="1" type="ORF">AABB29_14840</name>
</gene>
<keyword evidence="2" id="KW-1185">Reference proteome</keyword>
<evidence type="ECO:0008006" key="3">
    <source>
        <dbReference type="Google" id="ProtNLM"/>
    </source>
</evidence>
<protein>
    <recommendedName>
        <fullName evidence="3">Sulfotransferase family protein</fullName>
    </recommendedName>
</protein>
<accession>A0ABZ2V1W1</accession>
<dbReference type="Proteomes" id="UP001440612">
    <property type="component" value="Chromosome"/>
</dbReference>